<reference evidence="1" key="1">
    <citation type="journal article" date="2021" name="Proc. Natl. Acad. Sci. U.S.A.">
        <title>A Catalog of Tens of Thousands of Viruses from Human Metagenomes Reveals Hidden Associations with Chronic Diseases.</title>
        <authorList>
            <person name="Tisza M.J."/>
            <person name="Buck C.B."/>
        </authorList>
    </citation>
    <scope>NUCLEOTIDE SEQUENCE</scope>
    <source>
        <strain evidence="1">CtBS918</strain>
    </source>
</reference>
<proteinExistence type="predicted"/>
<protein>
    <submittedName>
        <fullName evidence="1">Uncharacterized protein</fullName>
    </submittedName>
</protein>
<organism evidence="1">
    <name type="scientific">virus sp. ctBS918</name>
    <dbReference type="NCBI Taxonomy" id="2825807"/>
    <lineage>
        <taxon>Viruses</taxon>
    </lineage>
</organism>
<dbReference type="EMBL" id="BK059130">
    <property type="protein sequence ID" value="DAE32942.1"/>
    <property type="molecule type" value="Genomic_DNA"/>
</dbReference>
<accession>A0A8S5RNR1</accession>
<name>A0A8S5RNR1_9VIRU</name>
<sequence length="35" mass="4169">MRHKYKGRFAKYLTLEWFKTSHRLLLIGGVVSQCT</sequence>
<evidence type="ECO:0000313" key="1">
    <source>
        <dbReference type="EMBL" id="DAE32942.1"/>
    </source>
</evidence>